<evidence type="ECO:0000313" key="2">
    <source>
        <dbReference type="EMBL" id="PTB39506.1"/>
    </source>
</evidence>
<dbReference type="OrthoDB" id="5428863at2759"/>
<keyword evidence="3" id="KW-1185">Reference proteome</keyword>
<feature type="domain" description="Heterokaryon incompatibility" evidence="1">
    <location>
        <begin position="274"/>
        <end position="412"/>
    </location>
</feature>
<dbReference type="STRING" id="1042311.A0A2T3Z3W2"/>
<accession>A0A2T3Z3W2</accession>
<organism evidence="2 3">
    <name type="scientific">Trichoderma asperellum (strain ATCC 204424 / CBS 433.97 / NBRC 101777)</name>
    <dbReference type="NCBI Taxonomy" id="1042311"/>
    <lineage>
        <taxon>Eukaryota</taxon>
        <taxon>Fungi</taxon>
        <taxon>Dikarya</taxon>
        <taxon>Ascomycota</taxon>
        <taxon>Pezizomycotina</taxon>
        <taxon>Sordariomycetes</taxon>
        <taxon>Hypocreomycetidae</taxon>
        <taxon>Hypocreales</taxon>
        <taxon>Hypocreaceae</taxon>
        <taxon>Trichoderma</taxon>
    </lineage>
</organism>
<proteinExistence type="predicted"/>
<sequence length="740" mass="84691">MSKSYLFENYWHEMITPSEAVSTLPKVLHCLFIRLSIRLALSLEAISRKREGVSTEPEHTLTAPKKSSSPELLCEDCANLDLAKALLVEEKDGGDKFAPGRWGYFNTWAVDVGHRYRVARTTNCNLCRILFKSRVEEEDLALDGDVDWIRAVSFLRFFKLLKFGSKFWHSWDFPVLMLFSNKNYDLHKNHKKIMNLIQVSGCAALQQCDQQQAVPLSLKVIPPRFDLGTFRKWFDYCNKNHGLLCRSKKTELCGTRLIDCEEQSIVEHGPGMPYVALSYVWGQPTTQREITTCNGKQLPTQLSLVIRDAMAVTQAMGFRYLWVDRYCIDQNNPTVVHQQIGQMGAIYGNAEVTIIAAAGQDENYGLPGVGRNRPGTQTVAHIGEVAVVWAAGDPQAAIKSSHWSTRGWTFQEALLSRRRLVFTEDQVYFECSAMNIFESLDIPLDSLHIKDRSKSYEDLRGGVFGRNRAAQFGRFILQKQGKGENLSQYLSNVEEYSARKLTFAKDSLDAFRGIAQQFWYRKHAVHNIWGLPYLTLPAERGLGFVYSLAWHHTTSCWDLSQSPHRRSQFPSWSWAGWEGEIRYQMPWSKHNLWSSKLFEAISFENEMGSPTTLEMIVPNIDETCDFPVMRLTAAVVPSKLISFNFNVDSDKQWRFGKYKADLALSYGSVSESQFAQDIHDSHIWQCVCIGWSGWGVTVMILKIHDSSGLWERAGLLTINCYTHNVEPMMQTWEYKSFRVR</sequence>
<dbReference type="Proteomes" id="UP000240493">
    <property type="component" value="Unassembled WGS sequence"/>
</dbReference>
<dbReference type="InterPro" id="IPR010730">
    <property type="entry name" value="HET"/>
</dbReference>
<protein>
    <recommendedName>
        <fullName evidence="1">Heterokaryon incompatibility domain-containing protein</fullName>
    </recommendedName>
</protein>
<dbReference type="AlphaFoldDB" id="A0A2T3Z3W2"/>
<dbReference type="Pfam" id="PF06985">
    <property type="entry name" value="HET"/>
    <property type="match status" value="1"/>
</dbReference>
<name>A0A2T3Z3W2_TRIA4</name>
<dbReference type="PANTHER" id="PTHR33112:SF1">
    <property type="entry name" value="HETEROKARYON INCOMPATIBILITY DOMAIN-CONTAINING PROTEIN"/>
    <property type="match status" value="1"/>
</dbReference>
<gene>
    <name evidence="2" type="ORF">M441DRAFT_48662</name>
</gene>
<dbReference type="EMBL" id="KZ679264">
    <property type="protein sequence ID" value="PTB39506.1"/>
    <property type="molecule type" value="Genomic_DNA"/>
</dbReference>
<evidence type="ECO:0000259" key="1">
    <source>
        <dbReference type="Pfam" id="PF06985"/>
    </source>
</evidence>
<evidence type="ECO:0000313" key="3">
    <source>
        <dbReference type="Proteomes" id="UP000240493"/>
    </source>
</evidence>
<reference evidence="2 3" key="1">
    <citation type="submission" date="2016-07" db="EMBL/GenBank/DDBJ databases">
        <title>Multiple horizontal gene transfer events from other fungi enriched the ability of initially mycotrophic Trichoderma (Ascomycota) to feed on dead plant biomass.</title>
        <authorList>
            <consortium name="DOE Joint Genome Institute"/>
            <person name="Aerts A."/>
            <person name="Atanasova L."/>
            <person name="Chenthamara K."/>
            <person name="Zhang J."/>
            <person name="Grujic M."/>
            <person name="Henrissat B."/>
            <person name="Kuo A."/>
            <person name="Salamov A."/>
            <person name="Lipzen A."/>
            <person name="Labutti K."/>
            <person name="Barry K."/>
            <person name="Miao Y."/>
            <person name="Rahimi M.J."/>
            <person name="Shen Q."/>
            <person name="Grigoriev I.V."/>
            <person name="Kubicek C.P."/>
            <person name="Druzhinina I.S."/>
        </authorList>
    </citation>
    <scope>NUCLEOTIDE SEQUENCE [LARGE SCALE GENOMIC DNA]</scope>
    <source>
        <strain evidence="2 3">CBS 433.97</strain>
    </source>
</reference>
<dbReference type="PANTHER" id="PTHR33112">
    <property type="entry name" value="DOMAIN PROTEIN, PUTATIVE-RELATED"/>
    <property type="match status" value="1"/>
</dbReference>